<proteinExistence type="predicted"/>
<dbReference type="Gene3D" id="2.40.70.10">
    <property type="entry name" value="Acid Proteases"/>
    <property type="match status" value="1"/>
</dbReference>
<feature type="chain" id="PRO_5044341603" description="Peptidase A2 domain-containing protein" evidence="1">
    <location>
        <begin position="22"/>
        <end position="186"/>
    </location>
</feature>
<gene>
    <name evidence="2" type="ORF">AB1Y20_002043</name>
</gene>
<evidence type="ECO:0008006" key="4">
    <source>
        <dbReference type="Google" id="ProtNLM"/>
    </source>
</evidence>
<dbReference type="InterPro" id="IPR021109">
    <property type="entry name" value="Peptidase_aspartic_dom_sf"/>
</dbReference>
<keyword evidence="1" id="KW-0732">Signal</keyword>
<keyword evidence="3" id="KW-1185">Reference proteome</keyword>
<evidence type="ECO:0000256" key="1">
    <source>
        <dbReference type="SAM" id="SignalP"/>
    </source>
</evidence>
<accession>A0AB34JAJ3</accession>
<dbReference type="AlphaFoldDB" id="A0AB34JAJ3"/>
<name>A0AB34JAJ3_PRYPA</name>
<evidence type="ECO:0000313" key="3">
    <source>
        <dbReference type="Proteomes" id="UP001515480"/>
    </source>
</evidence>
<comment type="caution">
    <text evidence="2">The sequence shown here is derived from an EMBL/GenBank/DDBJ whole genome shotgun (WGS) entry which is preliminary data.</text>
</comment>
<reference evidence="2 3" key="1">
    <citation type="journal article" date="2024" name="Science">
        <title>Giant polyketide synthase enzymes in the biosynthesis of giant marine polyether toxins.</title>
        <authorList>
            <person name="Fallon T.R."/>
            <person name="Shende V.V."/>
            <person name="Wierzbicki I.H."/>
            <person name="Pendleton A.L."/>
            <person name="Watervoot N.F."/>
            <person name="Auber R.P."/>
            <person name="Gonzalez D.J."/>
            <person name="Wisecaver J.H."/>
            <person name="Moore B.S."/>
        </authorList>
    </citation>
    <scope>NUCLEOTIDE SEQUENCE [LARGE SCALE GENOMIC DNA]</scope>
    <source>
        <strain evidence="2 3">12B1</strain>
    </source>
</reference>
<dbReference type="EMBL" id="JBGBPQ010000011">
    <property type="protein sequence ID" value="KAL1515417.1"/>
    <property type="molecule type" value="Genomic_DNA"/>
</dbReference>
<dbReference type="Proteomes" id="UP001515480">
    <property type="component" value="Unassembled WGS sequence"/>
</dbReference>
<sequence length="186" mass="20684">MVPSWRLALGWLVLHATAVHSFMRRNAPAPNLLDPRTARRPPLLLQLGEPQEEVEPLTYAIVKFCNPRREKGAECVSVRALVDTGSSDCELRERYVSQLKLSPVGTSEYETAAGATVETTYRAEIWYEGRCCMALLTSTPDWRFADGVDEDDEMTDEAILGHDALANMGLIVDCAAQQLLLKPPPR</sequence>
<protein>
    <recommendedName>
        <fullName evidence="4">Peptidase A2 domain-containing protein</fullName>
    </recommendedName>
</protein>
<organism evidence="2 3">
    <name type="scientific">Prymnesium parvum</name>
    <name type="common">Toxic golden alga</name>
    <dbReference type="NCBI Taxonomy" id="97485"/>
    <lineage>
        <taxon>Eukaryota</taxon>
        <taxon>Haptista</taxon>
        <taxon>Haptophyta</taxon>
        <taxon>Prymnesiophyceae</taxon>
        <taxon>Prymnesiales</taxon>
        <taxon>Prymnesiaceae</taxon>
        <taxon>Prymnesium</taxon>
    </lineage>
</organism>
<evidence type="ECO:0000313" key="2">
    <source>
        <dbReference type="EMBL" id="KAL1515417.1"/>
    </source>
</evidence>
<feature type="signal peptide" evidence="1">
    <location>
        <begin position="1"/>
        <end position="21"/>
    </location>
</feature>